<dbReference type="KEGG" id="sliu:111353886"/>
<dbReference type="GeneID" id="111353886"/>
<gene>
    <name evidence="4" type="primary">LOC111353886</name>
    <name evidence="3" type="synonym">LOC111350860</name>
</gene>
<sequence>MSLTHLTYEELSTCLVQIEAILNSRPLTPLSSDPSDLSYLSPSHFLIGRPLTSVPRPLLTDANIQRLQRFDRVEKLRQHFWKRFCNEYVSLLQQKTKWQTAGQDLKTGTMVLVRDANLPPLLWLLGRVVAVKTGSDGHCRVADVRTRKGIITRAYNNICPLPVA</sequence>
<dbReference type="Proteomes" id="UP000301870">
    <property type="component" value="Chromosome 17"/>
</dbReference>
<dbReference type="Pfam" id="PF18701">
    <property type="entry name" value="DUF5641"/>
    <property type="match status" value="1"/>
</dbReference>
<protein>
    <submittedName>
        <fullName evidence="3">Uncharacterized protein LOC111350860</fullName>
    </submittedName>
    <submittedName>
        <fullName evidence="4">Uncharacterized protein LOC111353886</fullName>
    </submittedName>
</protein>
<accession>A0A9J7E7D5</accession>
<dbReference type="InterPro" id="IPR040676">
    <property type="entry name" value="DUF5641"/>
</dbReference>
<name>A0A9J7E7D5_SPOLT</name>
<organism evidence="2 4">
    <name type="scientific">Spodoptera litura</name>
    <name type="common">Asian cotton leafworm</name>
    <dbReference type="NCBI Taxonomy" id="69820"/>
    <lineage>
        <taxon>Eukaryota</taxon>
        <taxon>Metazoa</taxon>
        <taxon>Ecdysozoa</taxon>
        <taxon>Arthropoda</taxon>
        <taxon>Hexapoda</taxon>
        <taxon>Insecta</taxon>
        <taxon>Pterygota</taxon>
        <taxon>Neoptera</taxon>
        <taxon>Endopterygota</taxon>
        <taxon>Lepidoptera</taxon>
        <taxon>Glossata</taxon>
        <taxon>Ditrysia</taxon>
        <taxon>Noctuoidea</taxon>
        <taxon>Noctuidae</taxon>
        <taxon>Amphipyrinae</taxon>
        <taxon>Spodoptera</taxon>
    </lineage>
</organism>
<proteinExistence type="predicted"/>
<dbReference type="KEGG" id="sliu:111350860"/>
<dbReference type="RefSeq" id="XP_022818328.1">
    <property type="nucleotide sequence ID" value="XM_022962560.1"/>
</dbReference>
<dbReference type="PANTHER" id="PTHR47331">
    <property type="entry name" value="PHD-TYPE DOMAIN-CONTAINING PROTEIN"/>
    <property type="match status" value="1"/>
</dbReference>
<dbReference type="RefSeq" id="XP_022822857.1">
    <property type="nucleotide sequence ID" value="XM_022967089.1"/>
</dbReference>
<keyword evidence="2" id="KW-1185">Reference proteome</keyword>
<dbReference type="AlphaFoldDB" id="A0A9J7E7D5"/>
<dbReference type="Proteomes" id="UP000301870">
    <property type="component" value="Chromosome 12"/>
</dbReference>
<reference evidence="3 4" key="1">
    <citation type="submission" date="2025-04" db="UniProtKB">
        <authorList>
            <consortium name="RefSeq"/>
        </authorList>
    </citation>
    <scope>IDENTIFICATION</scope>
    <source>
        <strain evidence="3 4">Ishihara</strain>
        <tissue evidence="3 4">Whole body</tissue>
    </source>
</reference>
<evidence type="ECO:0000313" key="3">
    <source>
        <dbReference type="RefSeq" id="XP_022818328.1"/>
    </source>
</evidence>
<evidence type="ECO:0000259" key="1">
    <source>
        <dbReference type="Pfam" id="PF18701"/>
    </source>
</evidence>
<evidence type="ECO:0000313" key="2">
    <source>
        <dbReference type="Proteomes" id="UP000301870"/>
    </source>
</evidence>
<feature type="domain" description="DUF5641" evidence="1">
    <location>
        <begin position="68"/>
        <end position="161"/>
    </location>
</feature>
<evidence type="ECO:0000313" key="4">
    <source>
        <dbReference type="RefSeq" id="XP_022822857.1"/>
    </source>
</evidence>
<dbReference type="OrthoDB" id="5876180at2759"/>